<feature type="transmembrane region" description="Helical" evidence="1">
    <location>
        <begin position="126"/>
        <end position="145"/>
    </location>
</feature>
<gene>
    <name evidence="2" type="ORF">H9841_00510</name>
</gene>
<evidence type="ECO:0000313" key="3">
    <source>
        <dbReference type="Proteomes" id="UP000823868"/>
    </source>
</evidence>
<comment type="caution">
    <text evidence="2">The sequence shown here is derived from an EMBL/GenBank/DDBJ whole genome shotgun (WGS) entry which is preliminary data.</text>
</comment>
<keyword evidence="1" id="KW-0472">Membrane</keyword>
<evidence type="ECO:0000313" key="2">
    <source>
        <dbReference type="EMBL" id="HIY20368.1"/>
    </source>
</evidence>
<dbReference type="EMBL" id="DXDX01000009">
    <property type="protein sequence ID" value="HIY20368.1"/>
    <property type="molecule type" value="Genomic_DNA"/>
</dbReference>
<evidence type="ECO:0000256" key="1">
    <source>
        <dbReference type="SAM" id="Phobius"/>
    </source>
</evidence>
<keyword evidence="1" id="KW-1133">Transmembrane helix</keyword>
<sequence length="163" mass="18207">MPKNQRESLIYTVLMCFVMVLWMSMYNVALQFGGMSPAVLQAGWLGFPVAYAFAMCCDWFLVSRLAKGFAFRFLVKPQDTPLKKVLCVSCCMVVPMVLIMSLYGACEGAVHTGLWSAVPLNWLKNIPRNFIMALPFQLLIAGPLVRKLFRTAFPEGTVLSEPA</sequence>
<dbReference type="InterPro" id="IPR021529">
    <property type="entry name" value="DUF2798"/>
</dbReference>
<reference evidence="2" key="2">
    <citation type="submission" date="2021-04" db="EMBL/GenBank/DDBJ databases">
        <authorList>
            <person name="Gilroy R."/>
        </authorList>
    </citation>
    <scope>NUCLEOTIDE SEQUENCE</scope>
    <source>
        <strain evidence="2">ChiBcec16_6824</strain>
    </source>
</reference>
<keyword evidence="1" id="KW-0812">Transmembrane</keyword>
<feature type="transmembrane region" description="Helical" evidence="1">
    <location>
        <begin position="85"/>
        <end position="106"/>
    </location>
</feature>
<dbReference type="AlphaFoldDB" id="A0A9D1Y6X0"/>
<dbReference type="Pfam" id="PF11391">
    <property type="entry name" value="DUF2798"/>
    <property type="match status" value="2"/>
</dbReference>
<proteinExistence type="predicted"/>
<name>A0A9D1Y6X0_9FIRM</name>
<organism evidence="2 3">
    <name type="scientific">Candidatus Flavonifractor merdigallinarum</name>
    <dbReference type="NCBI Taxonomy" id="2838589"/>
    <lineage>
        <taxon>Bacteria</taxon>
        <taxon>Bacillati</taxon>
        <taxon>Bacillota</taxon>
        <taxon>Clostridia</taxon>
        <taxon>Eubacteriales</taxon>
        <taxon>Oscillospiraceae</taxon>
        <taxon>Flavonifractor</taxon>
    </lineage>
</organism>
<feature type="transmembrane region" description="Helical" evidence="1">
    <location>
        <begin position="9"/>
        <end position="30"/>
    </location>
</feature>
<reference evidence="2" key="1">
    <citation type="journal article" date="2021" name="PeerJ">
        <title>Extensive microbial diversity within the chicken gut microbiome revealed by metagenomics and culture.</title>
        <authorList>
            <person name="Gilroy R."/>
            <person name="Ravi A."/>
            <person name="Getino M."/>
            <person name="Pursley I."/>
            <person name="Horton D.L."/>
            <person name="Alikhan N.F."/>
            <person name="Baker D."/>
            <person name="Gharbi K."/>
            <person name="Hall N."/>
            <person name="Watson M."/>
            <person name="Adriaenssens E.M."/>
            <person name="Foster-Nyarko E."/>
            <person name="Jarju S."/>
            <person name="Secka A."/>
            <person name="Antonio M."/>
            <person name="Oren A."/>
            <person name="Chaudhuri R.R."/>
            <person name="La Ragione R."/>
            <person name="Hildebrand F."/>
            <person name="Pallen M.J."/>
        </authorList>
    </citation>
    <scope>NUCLEOTIDE SEQUENCE</scope>
    <source>
        <strain evidence="2">ChiBcec16_6824</strain>
    </source>
</reference>
<protein>
    <submittedName>
        <fullName evidence="2">DUF2798 domain-containing protein</fullName>
    </submittedName>
</protein>
<feature type="transmembrane region" description="Helical" evidence="1">
    <location>
        <begin position="42"/>
        <end position="65"/>
    </location>
</feature>
<dbReference type="Proteomes" id="UP000823868">
    <property type="component" value="Unassembled WGS sequence"/>
</dbReference>
<accession>A0A9D1Y6X0</accession>